<evidence type="ECO:0000256" key="2">
    <source>
        <dbReference type="ARBA" id="ARBA00022729"/>
    </source>
</evidence>
<keyword evidence="1" id="KW-1003">Cell membrane</keyword>
<keyword evidence="3" id="KW-0472">Membrane</keyword>
<evidence type="ECO:0000256" key="4">
    <source>
        <dbReference type="ARBA" id="ARBA00023139"/>
    </source>
</evidence>
<dbReference type="EMBL" id="JBHTLU010000059">
    <property type="protein sequence ID" value="MFD1225430.1"/>
    <property type="molecule type" value="Genomic_DNA"/>
</dbReference>
<evidence type="ECO:0000313" key="7">
    <source>
        <dbReference type="EMBL" id="MFD1225430.1"/>
    </source>
</evidence>
<dbReference type="InterPro" id="IPR050490">
    <property type="entry name" value="Bact_solute-bd_prot1"/>
</dbReference>
<keyword evidence="8" id="KW-1185">Reference proteome</keyword>
<evidence type="ECO:0000313" key="8">
    <source>
        <dbReference type="Proteomes" id="UP001597180"/>
    </source>
</evidence>
<dbReference type="CDD" id="cd13580">
    <property type="entry name" value="PBP2_AlgQ_like_1"/>
    <property type="match status" value="1"/>
</dbReference>
<organism evidence="7 8">
    <name type="scientific">Paenibacillus vulneris</name>
    <dbReference type="NCBI Taxonomy" id="1133364"/>
    <lineage>
        <taxon>Bacteria</taxon>
        <taxon>Bacillati</taxon>
        <taxon>Bacillota</taxon>
        <taxon>Bacilli</taxon>
        <taxon>Bacillales</taxon>
        <taxon>Paenibacillaceae</taxon>
        <taxon>Paenibacillus</taxon>
    </lineage>
</organism>
<feature type="signal peptide" evidence="6">
    <location>
        <begin position="1"/>
        <end position="30"/>
    </location>
</feature>
<accession>A0ABW3V0G2</accession>
<reference evidence="8" key="1">
    <citation type="journal article" date="2019" name="Int. J. Syst. Evol. Microbiol.">
        <title>The Global Catalogue of Microorganisms (GCM) 10K type strain sequencing project: providing services to taxonomists for standard genome sequencing and annotation.</title>
        <authorList>
            <consortium name="The Broad Institute Genomics Platform"/>
            <consortium name="The Broad Institute Genome Sequencing Center for Infectious Disease"/>
            <person name="Wu L."/>
            <person name="Ma J."/>
        </authorList>
    </citation>
    <scope>NUCLEOTIDE SEQUENCE [LARGE SCALE GENOMIC DNA]</scope>
    <source>
        <strain evidence="8">CCUG 53270</strain>
    </source>
</reference>
<gene>
    <name evidence="7" type="ORF">ACFQ4B_35660</name>
</gene>
<dbReference type="Pfam" id="PF01547">
    <property type="entry name" value="SBP_bac_1"/>
    <property type="match status" value="1"/>
</dbReference>
<evidence type="ECO:0000256" key="5">
    <source>
        <dbReference type="ARBA" id="ARBA00023288"/>
    </source>
</evidence>
<dbReference type="InterPro" id="IPR006059">
    <property type="entry name" value="SBP"/>
</dbReference>
<name>A0ABW3V0G2_9BACL</name>
<dbReference type="PANTHER" id="PTHR43649">
    <property type="entry name" value="ARABINOSE-BINDING PROTEIN-RELATED"/>
    <property type="match status" value="1"/>
</dbReference>
<keyword evidence="4" id="KW-0564">Palmitate</keyword>
<comment type="caution">
    <text evidence="7">The sequence shown here is derived from an EMBL/GenBank/DDBJ whole genome shotgun (WGS) entry which is preliminary data.</text>
</comment>
<sequence>MWNKRRSTTLWKLGMILMLAVSTAGCSLQASPKVDSQKASGNRTANADISFMLILNQDDPPQDTILRGLESMTNTKLAISWVPDTIYSDKMVAAIATGTLPKVVQIKAVDVKQPSVVNGIRSGQFWEIGPYLKDYPLISRYINPTIMSNASFFGKTYGIYWERPQSRQGIQFRKDWLNRLGLQEPRSIEDLYEVLQAFTYRDPDGNGKQDTYGLIDRNDLVYGAFKNIASYFGAPNSWGLVAGKLTPDFMTPEYTAAMKFMKRLYDEKLMNPDFTVTSKVQQEDRFIKGEAGMMISNVLASSVQYRIQRVTKDAEVDIVNRIKGPQGERIWGGSGFGGLFLFPKSSIKNEAELREVLAFFNSLLSEEVNNLLTYGIEGRHYKLNEDRTTIKIFPDTQALREQEVEPYANALRTFDIRYLKLEETSEMQDKIQRMIDDNAKMAVNDPTTVLFSQTQAEKGAELQTIISDATYQFILGKIDERGFAAEIGRWRQSGGDQMIDELNREYAEMKPIKP</sequence>
<evidence type="ECO:0000256" key="3">
    <source>
        <dbReference type="ARBA" id="ARBA00023136"/>
    </source>
</evidence>
<evidence type="ECO:0000256" key="6">
    <source>
        <dbReference type="SAM" id="SignalP"/>
    </source>
</evidence>
<dbReference type="PANTHER" id="PTHR43649:SF33">
    <property type="entry name" value="POLYGALACTURONAN_RHAMNOGALACTURONAN-BINDING PROTEIN YTCQ"/>
    <property type="match status" value="1"/>
</dbReference>
<protein>
    <submittedName>
        <fullName evidence="7">Extracellular solute-binding protein</fullName>
    </submittedName>
</protein>
<feature type="chain" id="PRO_5045732937" evidence="6">
    <location>
        <begin position="31"/>
        <end position="514"/>
    </location>
</feature>
<keyword evidence="5" id="KW-0449">Lipoprotein</keyword>
<dbReference type="SUPFAM" id="SSF53850">
    <property type="entry name" value="Periplasmic binding protein-like II"/>
    <property type="match status" value="1"/>
</dbReference>
<proteinExistence type="predicted"/>
<evidence type="ECO:0000256" key="1">
    <source>
        <dbReference type="ARBA" id="ARBA00022475"/>
    </source>
</evidence>
<dbReference type="Gene3D" id="3.40.190.10">
    <property type="entry name" value="Periplasmic binding protein-like II"/>
    <property type="match status" value="2"/>
</dbReference>
<dbReference type="Proteomes" id="UP001597180">
    <property type="component" value="Unassembled WGS sequence"/>
</dbReference>
<dbReference type="PROSITE" id="PS51257">
    <property type="entry name" value="PROKAR_LIPOPROTEIN"/>
    <property type="match status" value="1"/>
</dbReference>
<keyword evidence="2 6" id="KW-0732">Signal</keyword>
<dbReference type="RefSeq" id="WP_345587717.1">
    <property type="nucleotide sequence ID" value="NZ_BAABJG010000013.1"/>
</dbReference>